<protein>
    <submittedName>
        <fullName evidence="2">Uncharacterized protein</fullName>
    </submittedName>
</protein>
<sequence length="181" mass="18776">MNSRKSKKVRKGRGGKIFAILLSIVIFFALIIFGVVMIGRQVISSQTDNIAAKFLPSSGSSGSSEGSASVTDAVSQMGSATPSAIATKLNENADVIKSQSQGMISSAKATSTGSKVTYTLESSKLNKATVGALLLASGDQVEEVADKVLDSMKKAGVAQPKLQVDLTDDKGNVIKTLNYSA</sequence>
<evidence type="ECO:0000313" key="3">
    <source>
        <dbReference type="Proteomes" id="UP000052991"/>
    </source>
</evidence>
<organism evidence="2 3">
    <name type="scientific">Lactococcus lactis subsp. lactis</name>
    <name type="common">Streptococcus lactis</name>
    <dbReference type="NCBI Taxonomy" id="1360"/>
    <lineage>
        <taxon>Bacteria</taxon>
        <taxon>Bacillati</taxon>
        <taxon>Bacillota</taxon>
        <taxon>Bacilli</taxon>
        <taxon>Lactobacillales</taxon>
        <taxon>Streptococcaceae</taxon>
        <taxon>Lactococcus</taxon>
    </lineage>
</organism>
<dbReference type="RefSeq" id="WP_021722725.1">
    <property type="nucleotide sequence ID" value="NZ_CP173185.1"/>
</dbReference>
<dbReference type="AlphaFoldDB" id="A0A0V8B508"/>
<dbReference type="EMBL" id="LKLW01000044">
    <property type="protein sequence ID" value="KSU28603.1"/>
    <property type="molecule type" value="Genomic_DNA"/>
</dbReference>
<proteinExistence type="predicted"/>
<comment type="caution">
    <text evidence="2">The sequence shown here is derived from an EMBL/GenBank/DDBJ whole genome shotgun (WGS) entry which is preliminary data.</text>
</comment>
<evidence type="ECO:0000256" key="1">
    <source>
        <dbReference type="SAM" id="Phobius"/>
    </source>
</evidence>
<dbReference type="PATRIC" id="fig|1360.101.peg.679"/>
<keyword evidence="1" id="KW-0472">Membrane</keyword>
<gene>
    <name evidence="2" type="ORF">N42_0660</name>
</gene>
<dbReference type="Proteomes" id="UP000052991">
    <property type="component" value="Unassembled WGS sequence"/>
</dbReference>
<feature type="transmembrane region" description="Helical" evidence="1">
    <location>
        <begin position="20"/>
        <end position="39"/>
    </location>
</feature>
<name>A0A0V8B508_LACLL</name>
<evidence type="ECO:0000313" key="2">
    <source>
        <dbReference type="EMBL" id="KSU28603.1"/>
    </source>
</evidence>
<keyword evidence="1" id="KW-0812">Transmembrane</keyword>
<accession>A0A0V8B508</accession>
<reference evidence="3" key="1">
    <citation type="submission" date="2015-10" db="EMBL/GenBank/DDBJ databases">
        <title>Draft Genome Sequences of 11 Lactococcus lactis subspecies cremoris strains.</title>
        <authorList>
            <person name="Wels M."/>
            <person name="Backus L."/>
            <person name="Boekhorst J."/>
            <person name="Dijkstra A."/>
            <person name="Beerthuizen M."/>
            <person name="Kelly W."/>
            <person name="Siezen R."/>
            <person name="Bachmann H."/>
            <person name="Van Hijum S."/>
        </authorList>
    </citation>
    <scope>NUCLEOTIDE SEQUENCE [LARGE SCALE GENOMIC DNA]</scope>
    <source>
        <strain evidence="3">N42</strain>
    </source>
</reference>
<keyword evidence="1" id="KW-1133">Transmembrane helix</keyword>